<feature type="transmembrane region" description="Helical" evidence="2">
    <location>
        <begin position="123"/>
        <end position="144"/>
    </location>
</feature>
<feature type="transmembrane region" description="Helical" evidence="2">
    <location>
        <begin position="156"/>
        <end position="178"/>
    </location>
</feature>
<proteinExistence type="predicted"/>
<comment type="caution">
    <text evidence="3">The sequence shown here is derived from an EMBL/GenBank/DDBJ whole genome shotgun (WGS) entry which is preliminary data.</text>
</comment>
<evidence type="ECO:0000313" key="4">
    <source>
        <dbReference type="Proteomes" id="UP001303046"/>
    </source>
</evidence>
<feature type="transmembrane region" description="Helical" evidence="2">
    <location>
        <begin position="198"/>
        <end position="220"/>
    </location>
</feature>
<keyword evidence="2" id="KW-1133">Transmembrane helix</keyword>
<feature type="transmembrane region" description="Helical" evidence="2">
    <location>
        <begin position="90"/>
        <end position="111"/>
    </location>
</feature>
<dbReference type="Proteomes" id="UP001303046">
    <property type="component" value="Unassembled WGS sequence"/>
</dbReference>
<feature type="compositionally biased region" description="Polar residues" evidence="1">
    <location>
        <begin position="284"/>
        <end position="302"/>
    </location>
</feature>
<keyword evidence="2" id="KW-0472">Membrane</keyword>
<accession>A0ABR1BGK1</accession>
<evidence type="ECO:0000256" key="2">
    <source>
        <dbReference type="SAM" id="Phobius"/>
    </source>
</evidence>
<dbReference type="EMBL" id="JAVFWL010000001">
    <property type="protein sequence ID" value="KAK6725563.1"/>
    <property type="molecule type" value="Genomic_DNA"/>
</dbReference>
<reference evidence="3 4" key="1">
    <citation type="submission" date="2023-08" db="EMBL/GenBank/DDBJ databases">
        <title>A Necator americanus chromosomal reference genome.</title>
        <authorList>
            <person name="Ilik V."/>
            <person name="Petrzelkova K.J."/>
            <person name="Pardy F."/>
            <person name="Fuh T."/>
            <person name="Niatou-Singa F.S."/>
            <person name="Gouil Q."/>
            <person name="Baker L."/>
            <person name="Ritchie M.E."/>
            <person name="Jex A.R."/>
            <person name="Gazzola D."/>
            <person name="Li H."/>
            <person name="Toshio Fujiwara R."/>
            <person name="Zhan B."/>
            <person name="Aroian R.V."/>
            <person name="Pafco B."/>
            <person name="Schwarz E.M."/>
        </authorList>
    </citation>
    <scope>NUCLEOTIDE SEQUENCE [LARGE SCALE GENOMIC DNA]</scope>
    <source>
        <strain evidence="3 4">Aroian</strain>
        <tissue evidence="3">Whole animal</tissue>
    </source>
</reference>
<gene>
    <name evidence="3" type="primary">Necator_chrI.g212</name>
    <name evidence="3" type="ORF">RB195_004091</name>
</gene>
<evidence type="ECO:0000313" key="3">
    <source>
        <dbReference type="EMBL" id="KAK6725563.1"/>
    </source>
</evidence>
<sequence>MQYKLPVVDVFKQSYCLFICRCLSRNRLAVMNRVLNWIKTRADHNVVSYSRFGLPGDELDDRPPPTTIHVAPFREDSPEFMAFGTHAQRAAVISAGVGLSLVIFIFLSVFFEFDWYHHEKGVDIGALIGLLLFLLVGMSIHWHVVRGIKLKQPRYLVPFIIIYTMTLVVEAIFFVFVVNHIVVLSYLKTMPPQSSSGYILVTAMFIFAMGVQAVMLTSVIRCRNYLEKLQIHDLEMRVAEKSKLQHPGILIVFGPGNPSASNGSTTLNIVNVPDAPPSYEHATQAANGTAQSAPAQPPQRTVLQAEDGIL</sequence>
<name>A0ABR1BGK1_NECAM</name>
<keyword evidence="2" id="KW-0812">Transmembrane</keyword>
<feature type="region of interest" description="Disordered" evidence="1">
    <location>
        <begin position="278"/>
        <end position="310"/>
    </location>
</feature>
<keyword evidence="4" id="KW-1185">Reference proteome</keyword>
<protein>
    <submittedName>
        <fullName evidence="3">Uncharacterized protein</fullName>
    </submittedName>
</protein>
<evidence type="ECO:0000256" key="1">
    <source>
        <dbReference type="SAM" id="MobiDB-lite"/>
    </source>
</evidence>
<organism evidence="3 4">
    <name type="scientific">Necator americanus</name>
    <name type="common">Human hookworm</name>
    <dbReference type="NCBI Taxonomy" id="51031"/>
    <lineage>
        <taxon>Eukaryota</taxon>
        <taxon>Metazoa</taxon>
        <taxon>Ecdysozoa</taxon>
        <taxon>Nematoda</taxon>
        <taxon>Chromadorea</taxon>
        <taxon>Rhabditida</taxon>
        <taxon>Rhabditina</taxon>
        <taxon>Rhabditomorpha</taxon>
        <taxon>Strongyloidea</taxon>
        <taxon>Ancylostomatidae</taxon>
        <taxon>Bunostominae</taxon>
        <taxon>Necator</taxon>
    </lineage>
</organism>